<comment type="similarity">
    <text evidence="8">Belongs to the RING-type zinc finger family. ATL subfamily.</text>
</comment>
<dbReference type="GO" id="GO:0008270">
    <property type="term" value="F:zinc ion binding"/>
    <property type="evidence" value="ECO:0007669"/>
    <property type="project" value="UniProtKB-KW"/>
</dbReference>
<dbReference type="InterPro" id="IPR001841">
    <property type="entry name" value="Znf_RING"/>
</dbReference>
<keyword evidence="14" id="KW-1185">Reference proteome</keyword>
<gene>
    <name evidence="13" type="ORF">EZV62_008271</name>
</gene>
<keyword evidence="11" id="KW-0812">Transmembrane</keyword>
<organism evidence="13 14">
    <name type="scientific">Acer yangbiense</name>
    <dbReference type="NCBI Taxonomy" id="1000413"/>
    <lineage>
        <taxon>Eukaryota</taxon>
        <taxon>Viridiplantae</taxon>
        <taxon>Streptophyta</taxon>
        <taxon>Embryophyta</taxon>
        <taxon>Tracheophyta</taxon>
        <taxon>Spermatophyta</taxon>
        <taxon>Magnoliopsida</taxon>
        <taxon>eudicotyledons</taxon>
        <taxon>Gunneridae</taxon>
        <taxon>Pentapetalae</taxon>
        <taxon>rosids</taxon>
        <taxon>malvids</taxon>
        <taxon>Sapindales</taxon>
        <taxon>Sapindaceae</taxon>
        <taxon>Hippocastanoideae</taxon>
        <taxon>Acereae</taxon>
        <taxon>Acer</taxon>
    </lineage>
</organism>
<keyword evidence="11" id="KW-1133">Transmembrane helix</keyword>
<evidence type="ECO:0000256" key="1">
    <source>
        <dbReference type="ARBA" id="ARBA00000900"/>
    </source>
</evidence>
<dbReference type="SMART" id="SM00184">
    <property type="entry name" value="RING"/>
    <property type="match status" value="1"/>
</dbReference>
<protein>
    <recommendedName>
        <fullName evidence="3">RING-type E3 ubiquitin transferase</fullName>
        <ecNumber evidence="3">2.3.2.27</ecNumber>
    </recommendedName>
</protein>
<dbReference type="InterPro" id="IPR013083">
    <property type="entry name" value="Znf_RING/FYVE/PHD"/>
</dbReference>
<feature type="transmembrane region" description="Helical" evidence="11">
    <location>
        <begin position="20"/>
        <end position="51"/>
    </location>
</feature>
<keyword evidence="4" id="KW-0479">Metal-binding</keyword>
<dbReference type="PROSITE" id="PS50089">
    <property type="entry name" value="ZF_RING_2"/>
    <property type="match status" value="1"/>
</dbReference>
<keyword evidence="7" id="KW-0862">Zinc</keyword>
<evidence type="ECO:0000256" key="11">
    <source>
        <dbReference type="SAM" id="Phobius"/>
    </source>
</evidence>
<keyword evidence="5 9" id="KW-0863">Zinc-finger</keyword>
<evidence type="ECO:0000259" key="12">
    <source>
        <dbReference type="PROSITE" id="PS50089"/>
    </source>
</evidence>
<evidence type="ECO:0000256" key="7">
    <source>
        <dbReference type="ARBA" id="ARBA00022833"/>
    </source>
</evidence>
<evidence type="ECO:0000256" key="4">
    <source>
        <dbReference type="ARBA" id="ARBA00022723"/>
    </source>
</evidence>
<dbReference type="AlphaFoldDB" id="A0A5C7IEZ9"/>
<keyword evidence="6" id="KW-0833">Ubl conjugation pathway</keyword>
<evidence type="ECO:0000256" key="6">
    <source>
        <dbReference type="ARBA" id="ARBA00022786"/>
    </source>
</evidence>
<evidence type="ECO:0000256" key="9">
    <source>
        <dbReference type="PROSITE-ProRule" id="PRU00175"/>
    </source>
</evidence>
<dbReference type="SUPFAM" id="SSF57850">
    <property type="entry name" value="RING/U-box"/>
    <property type="match status" value="1"/>
</dbReference>
<evidence type="ECO:0000313" key="14">
    <source>
        <dbReference type="Proteomes" id="UP000323000"/>
    </source>
</evidence>
<dbReference type="PANTHER" id="PTHR14155:SF616">
    <property type="entry name" value="RING-TYPE E3 UBIQUITIN TRANSFERASE"/>
    <property type="match status" value="1"/>
</dbReference>
<evidence type="ECO:0000256" key="8">
    <source>
        <dbReference type="ARBA" id="ARBA00024209"/>
    </source>
</evidence>
<sequence>MNMVPHQASFSLPPDVPLILAFITALVTVIIILFCVIAACIITTILIAIIISVICDRICWPCFERCERDIELGRVSRLPTAATHGIIAYQALVPGNNLALEIYVHGLPNYNVEEEMKASRQQDLEKLLPPPIVFVGSKETFSSCGDCSICLDEYKDGELCRVIPVCNHMFHLKCIGHWFKDHLTTCKYDQETEKEKKKKIASDPTHAKLGTGRASDNFTHTYIYIYIYQEQSIRQQDKKTLEQHNLETIISTSVSTINPLNILHKLKKKKKKALLGGESHGSDKDLTQVVEAQQE</sequence>
<accession>A0A5C7IEZ9</accession>
<dbReference type="Pfam" id="PF17123">
    <property type="entry name" value="zf-RING_11"/>
    <property type="match status" value="1"/>
</dbReference>
<dbReference type="OrthoDB" id="8062037at2759"/>
<comment type="catalytic activity">
    <reaction evidence="1">
        <text>S-ubiquitinyl-[E2 ubiquitin-conjugating enzyme]-L-cysteine + [acceptor protein]-L-lysine = [E2 ubiquitin-conjugating enzyme]-L-cysteine + N(6)-ubiquitinyl-[acceptor protein]-L-lysine.</text>
        <dbReference type="EC" id="2.3.2.27"/>
    </reaction>
</comment>
<evidence type="ECO:0000313" key="13">
    <source>
        <dbReference type="EMBL" id="TXG66996.1"/>
    </source>
</evidence>
<evidence type="ECO:0000256" key="5">
    <source>
        <dbReference type="ARBA" id="ARBA00022771"/>
    </source>
</evidence>
<dbReference type="InterPro" id="IPR053238">
    <property type="entry name" value="RING-H2_zinc_finger"/>
</dbReference>
<reference evidence="14" key="1">
    <citation type="journal article" date="2019" name="Gigascience">
        <title>De novo genome assembly of the endangered Acer yangbiense, a plant species with extremely small populations endemic to Yunnan Province, China.</title>
        <authorList>
            <person name="Yang J."/>
            <person name="Wariss H.M."/>
            <person name="Tao L."/>
            <person name="Zhang R."/>
            <person name="Yun Q."/>
            <person name="Hollingsworth P."/>
            <person name="Dao Z."/>
            <person name="Luo G."/>
            <person name="Guo H."/>
            <person name="Ma Y."/>
            <person name="Sun W."/>
        </authorList>
    </citation>
    <scope>NUCLEOTIDE SEQUENCE [LARGE SCALE GENOMIC DNA]</scope>
    <source>
        <strain evidence="14">cv. Malutang</strain>
    </source>
</reference>
<name>A0A5C7IEZ9_9ROSI</name>
<feature type="region of interest" description="Disordered" evidence="10">
    <location>
        <begin position="273"/>
        <end position="295"/>
    </location>
</feature>
<dbReference type="EC" id="2.3.2.27" evidence="3"/>
<evidence type="ECO:0000256" key="10">
    <source>
        <dbReference type="SAM" id="MobiDB-lite"/>
    </source>
</evidence>
<keyword evidence="11" id="KW-0472">Membrane</keyword>
<dbReference type="PANTHER" id="PTHR14155">
    <property type="entry name" value="RING FINGER DOMAIN-CONTAINING"/>
    <property type="match status" value="1"/>
</dbReference>
<comment type="pathway">
    <text evidence="2">Protein modification; protein ubiquitination.</text>
</comment>
<dbReference type="Gene3D" id="3.30.40.10">
    <property type="entry name" value="Zinc/RING finger domain, C3HC4 (zinc finger)"/>
    <property type="match status" value="1"/>
</dbReference>
<evidence type="ECO:0000256" key="2">
    <source>
        <dbReference type="ARBA" id="ARBA00004906"/>
    </source>
</evidence>
<proteinExistence type="inferred from homology"/>
<feature type="domain" description="RING-type" evidence="12">
    <location>
        <begin position="147"/>
        <end position="190"/>
    </location>
</feature>
<dbReference type="GO" id="GO:0061630">
    <property type="term" value="F:ubiquitin protein ligase activity"/>
    <property type="evidence" value="ECO:0007669"/>
    <property type="project" value="UniProtKB-EC"/>
</dbReference>
<comment type="caution">
    <text evidence="13">The sequence shown here is derived from an EMBL/GenBank/DDBJ whole genome shotgun (WGS) entry which is preliminary data.</text>
</comment>
<dbReference type="EMBL" id="VAHF01000003">
    <property type="protein sequence ID" value="TXG66996.1"/>
    <property type="molecule type" value="Genomic_DNA"/>
</dbReference>
<evidence type="ECO:0000256" key="3">
    <source>
        <dbReference type="ARBA" id="ARBA00012483"/>
    </source>
</evidence>
<dbReference type="Proteomes" id="UP000323000">
    <property type="component" value="Chromosome 3"/>
</dbReference>